<dbReference type="InParanoid" id="A0A2P5HM37"/>
<dbReference type="Pfam" id="PF01636">
    <property type="entry name" value="APH"/>
    <property type="match status" value="1"/>
</dbReference>
<dbReference type="AlphaFoldDB" id="A0A2P5HM37"/>
<comment type="similarity">
    <text evidence="2">Belongs to the AIM9 family.</text>
</comment>
<protein>
    <recommendedName>
        <fullName evidence="3">Altered inheritance of mitochondria protein 9, mitochondrial</fullName>
    </recommendedName>
    <alternativeName>
        <fullName evidence="6">Found in mitochondrial proteome protein 29</fullName>
    </alternativeName>
</protein>
<proteinExistence type="inferred from homology"/>
<evidence type="ECO:0000256" key="3">
    <source>
        <dbReference type="ARBA" id="ARBA00016197"/>
    </source>
</evidence>
<evidence type="ECO:0000259" key="8">
    <source>
        <dbReference type="Pfam" id="PF01636"/>
    </source>
</evidence>
<evidence type="ECO:0000256" key="7">
    <source>
        <dbReference type="SAM" id="MobiDB-lite"/>
    </source>
</evidence>
<reference evidence="9" key="1">
    <citation type="submission" date="2017-09" db="EMBL/GenBank/DDBJ databases">
        <title>Polyketide synthases of a Diaporthe helianthi virulent isolate.</title>
        <authorList>
            <person name="Baroncelli R."/>
        </authorList>
    </citation>
    <scope>NUCLEOTIDE SEQUENCE [LARGE SCALE GENOMIC DNA]</scope>
    <source>
        <strain evidence="9">7/96</strain>
    </source>
</reference>
<comment type="caution">
    <text evidence="9">The sequence shown here is derived from an EMBL/GenBank/DDBJ whole genome shotgun (WGS) entry which is preliminary data.</text>
</comment>
<evidence type="ECO:0000256" key="6">
    <source>
        <dbReference type="ARBA" id="ARBA00031849"/>
    </source>
</evidence>
<feature type="region of interest" description="Disordered" evidence="7">
    <location>
        <begin position="272"/>
        <end position="300"/>
    </location>
</feature>
<gene>
    <name evidence="9" type="ORF">DHEL01_v210271</name>
</gene>
<name>A0A2P5HM37_DIAHE</name>
<accession>A0A2P5HM37</accession>
<keyword evidence="4" id="KW-0809">Transit peptide</keyword>
<dbReference type="InterPro" id="IPR051035">
    <property type="entry name" value="Mito_inheritance_9"/>
</dbReference>
<sequence>MFPGSIRSARKPATLCITGFIRTHHVAFSSSTITSFQYDFGPHEYTSGYWLRADAAQRDARRVKFDFGALCQKAINSSPGAKQVLRGVKVEGNFSRAFILQLDNGSKVVARIPFPVAGPSRLVTNSGVATIEYTKELHDLAFPAYGSIYFDNDFMDTAHRSTFDKFSRVLVDAGISRVPSQTPRGRADFRGSVEANMELLTRGAVVLEALSRDPRIEKVSAPLLLHPDLHKRNIFVDPDNLTKITAVIDWQSTCLDPALFYFQEIPDICSDNTGGFDQQPGSDGGGLSLEETARRDMLAT</sequence>
<evidence type="ECO:0000313" key="10">
    <source>
        <dbReference type="Proteomes" id="UP000094444"/>
    </source>
</evidence>
<dbReference type="InterPro" id="IPR002575">
    <property type="entry name" value="Aminoglycoside_PTrfase"/>
</dbReference>
<dbReference type="Proteomes" id="UP000094444">
    <property type="component" value="Unassembled WGS sequence"/>
</dbReference>
<comment type="subcellular location">
    <subcellularLocation>
        <location evidence="1">Mitochondrion</location>
    </subcellularLocation>
</comment>
<dbReference type="GO" id="GO:0005739">
    <property type="term" value="C:mitochondrion"/>
    <property type="evidence" value="ECO:0007669"/>
    <property type="project" value="UniProtKB-SubCell"/>
</dbReference>
<evidence type="ECO:0000313" key="9">
    <source>
        <dbReference type="EMBL" id="POS71338.1"/>
    </source>
</evidence>
<dbReference type="PANTHER" id="PTHR36091">
    <property type="entry name" value="ALTERED INHERITANCE OF MITOCHONDRIA PROTEIN 9, MITOCHONDRIAL"/>
    <property type="match status" value="1"/>
</dbReference>
<feature type="compositionally biased region" description="Basic and acidic residues" evidence="7">
    <location>
        <begin position="291"/>
        <end position="300"/>
    </location>
</feature>
<evidence type="ECO:0000256" key="1">
    <source>
        <dbReference type="ARBA" id="ARBA00004173"/>
    </source>
</evidence>
<evidence type="ECO:0000256" key="2">
    <source>
        <dbReference type="ARBA" id="ARBA00005543"/>
    </source>
</evidence>
<evidence type="ECO:0000256" key="4">
    <source>
        <dbReference type="ARBA" id="ARBA00022946"/>
    </source>
</evidence>
<dbReference type="EMBL" id="MAVT02001302">
    <property type="protein sequence ID" value="POS71338.1"/>
    <property type="molecule type" value="Genomic_DNA"/>
</dbReference>
<keyword evidence="5" id="KW-0496">Mitochondrion</keyword>
<keyword evidence="10" id="KW-1185">Reference proteome</keyword>
<dbReference type="STRING" id="158607.A0A2P5HM37"/>
<organism evidence="9 10">
    <name type="scientific">Diaporthe helianthi</name>
    <dbReference type="NCBI Taxonomy" id="158607"/>
    <lineage>
        <taxon>Eukaryota</taxon>
        <taxon>Fungi</taxon>
        <taxon>Dikarya</taxon>
        <taxon>Ascomycota</taxon>
        <taxon>Pezizomycotina</taxon>
        <taxon>Sordariomycetes</taxon>
        <taxon>Sordariomycetidae</taxon>
        <taxon>Diaporthales</taxon>
        <taxon>Diaporthaceae</taxon>
        <taxon>Diaporthe</taxon>
    </lineage>
</organism>
<feature type="compositionally biased region" description="Polar residues" evidence="7">
    <location>
        <begin position="272"/>
        <end position="281"/>
    </location>
</feature>
<dbReference type="OrthoDB" id="2968323at2759"/>
<dbReference type="SUPFAM" id="SSF56112">
    <property type="entry name" value="Protein kinase-like (PK-like)"/>
    <property type="match status" value="1"/>
</dbReference>
<dbReference type="InterPro" id="IPR011009">
    <property type="entry name" value="Kinase-like_dom_sf"/>
</dbReference>
<dbReference type="PANTHER" id="PTHR36091:SF1">
    <property type="entry name" value="ALTERED INHERITANCE OF MITOCHONDRIA PROTEIN 9, MITOCHONDRIAL"/>
    <property type="match status" value="1"/>
</dbReference>
<feature type="domain" description="Aminoglycoside phosphotransferase" evidence="8">
    <location>
        <begin position="206"/>
        <end position="260"/>
    </location>
</feature>
<evidence type="ECO:0000256" key="5">
    <source>
        <dbReference type="ARBA" id="ARBA00023128"/>
    </source>
</evidence>
<dbReference type="Gene3D" id="3.90.1200.10">
    <property type="match status" value="1"/>
</dbReference>